<evidence type="ECO:0000313" key="2">
    <source>
        <dbReference type="Proteomes" id="UP000076502"/>
    </source>
</evidence>
<evidence type="ECO:0000313" key="1">
    <source>
        <dbReference type="EMBL" id="KZC10628.1"/>
    </source>
</evidence>
<dbReference type="EMBL" id="KQ434893">
    <property type="protein sequence ID" value="KZC10628.1"/>
    <property type="molecule type" value="Genomic_DNA"/>
</dbReference>
<accession>A0A154PH36</accession>
<sequence>MLFLWSREPAPSPKAGPWFAWFATALVLWRCRRSVTKAILAVSPLRLLKKRNILPLTNSKGSSTVTLSKQHQQRLRLENPILQRKHKHGIRRVKRFCTGDGPHVTSSTSVIQTPQVHYRVTRSGKVYGQYSHKAATLVNSI</sequence>
<keyword evidence="2" id="KW-1185">Reference proteome</keyword>
<dbReference type="OrthoDB" id="7682835at2759"/>
<organism evidence="1 2">
    <name type="scientific">Dufourea novaeangliae</name>
    <name type="common">Sweat bee</name>
    <dbReference type="NCBI Taxonomy" id="178035"/>
    <lineage>
        <taxon>Eukaryota</taxon>
        <taxon>Metazoa</taxon>
        <taxon>Ecdysozoa</taxon>
        <taxon>Arthropoda</taxon>
        <taxon>Hexapoda</taxon>
        <taxon>Insecta</taxon>
        <taxon>Pterygota</taxon>
        <taxon>Neoptera</taxon>
        <taxon>Endopterygota</taxon>
        <taxon>Hymenoptera</taxon>
        <taxon>Apocrita</taxon>
        <taxon>Aculeata</taxon>
        <taxon>Apoidea</taxon>
        <taxon>Anthophila</taxon>
        <taxon>Halictidae</taxon>
        <taxon>Rophitinae</taxon>
        <taxon>Dufourea</taxon>
    </lineage>
</organism>
<gene>
    <name evidence="1" type="ORF">WN55_00380</name>
</gene>
<name>A0A154PH36_DUFNO</name>
<reference evidence="1 2" key="1">
    <citation type="submission" date="2015-07" db="EMBL/GenBank/DDBJ databases">
        <title>The genome of Dufourea novaeangliae.</title>
        <authorList>
            <person name="Pan H."/>
            <person name="Kapheim K."/>
        </authorList>
    </citation>
    <scope>NUCLEOTIDE SEQUENCE [LARGE SCALE GENOMIC DNA]</scope>
    <source>
        <strain evidence="1">0120121106</strain>
        <tissue evidence="1">Whole body</tissue>
    </source>
</reference>
<dbReference type="OMA" id="VPQIHYR"/>
<dbReference type="Proteomes" id="UP000076502">
    <property type="component" value="Unassembled WGS sequence"/>
</dbReference>
<proteinExistence type="predicted"/>
<dbReference type="AlphaFoldDB" id="A0A154PH36"/>
<protein>
    <submittedName>
        <fullName evidence="1">Uncharacterized protein</fullName>
    </submittedName>
</protein>